<proteinExistence type="predicted"/>
<feature type="coiled-coil region" evidence="1">
    <location>
        <begin position="29"/>
        <end position="58"/>
    </location>
</feature>
<keyword evidence="1" id="KW-0175">Coiled coil</keyword>
<reference evidence="2" key="1">
    <citation type="submission" date="2020-05" db="UniProtKB">
        <authorList>
            <consortium name="EnsemblMetazoa"/>
        </authorList>
    </citation>
    <scope>IDENTIFICATION</scope>
    <source>
        <strain evidence="2">BB02</strain>
    </source>
</reference>
<dbReference type="VEuPathDB" id="VectorBase:BGLB000147"/>
<dbReference type="EnsemblMetazoa" id="BGLB000147-RA">
    <property type="protein sequence ID" value="BGLB000147-PA"/>
    <property type="gene ID" value="BGLB000147"/>
</dbReference>
<dbReference type="OrthoDB" id="6262731at2759"/>
<gene>
    <name evidence="2" type="primary">106056404</name>
</gene>
<dbReference type="InterPro" id="IPR010695">
    <property type="entry name" value="FAIM1"/>
</dbReference>
<dbReference type="AlphaFoldDB" id="A0A182YU04"/>
<dbReference type="Gene3D" id="2.40.128.180">
    <property type="match status" value="1"/>
</dbReference>
<evidence type="ECO:0000256" key="1">
    <source>
        <dbReference type="SAM" id="Coils"/>
    </source>
</evidence>
<organism evidence="2 3">
    <name type="scientific">Biomphalaria glabrata</name>
    <name type="common">Bloodfluke planorb</name>
    <name type="synonym">Freshwater snail</name>
    <dbReference type="NCBI Taxonomy" id="6526"/>
    <lineage>
        <taxon>Eukaryota</taxon>
        <taxon>Metazoa</taxon>
        <taxon>Spiralia</taxon>
        <taxon>Lophotrochozoa</taxon>
        <taxon>Mollusca</taxon>
        <taxon>Gastropoda</taxon>
        <taxon>Heterobranchia</taxon>
        <taxon>Euthyneura</taxon>
        <taxon>Panpulmonata</taxon>
        <taxon>Hygrophila</taxon>
        <taxon>Lymnaeoidea</taxon>
        <taxon>Planorbidae</taxon>
        <taxon>Biomphalaria</taxon>
    </lineage>
</organism>
<dbReference type="Pfam" id="PF06905">
    <property type="entry name" value="FAIM1"/>
    <property type="match status" value="1"/>
</dbReference>
<protein>
    <submittedName>
        <fullName evidence="2">Uncharacterized protein</fullName>
    </submittedName>
</protein>
<evidence type="ECO:0000313" key="2">
    <source>
        <dbReference type="EnsemblMetazoa" id="BGLB000147-PA"/>
    </source>
</evidence>
<dbReference type="InterPro" id="IPR038513">
    <property type="entry name" value="FAIM1_dom_sf"/>
</dbReference>
<name>A0A182YU04_BIOGL</name>
<dbReference type="Proteomes" id="UP000076420">
    <property type="component" value="Unassembled WGS sequence"/>
</dbReference>
<dbReference type="STRING" id="6526.A0A182YU04"/>
<evidence type="ECO:0000313" key="3">
    <source>
        <dbReference type="Proteomes" id="UP000076420"/>
    </source>
</evidence>
<dbReference type="VEuPathDB" id="VectorBase:BGLAX_038408"/>
<accession>A0A182YU04</accession>
<dbReference type="GO" id="GO:0043066">
    <property type="term" value="P:negative regulation of apoptotic process"/>
    <property type="evidence" value="ECO:0007669"/>
    <property type="project" value="InterPro"/>
</dbReference>
<sequence>MFILSHFFLLQDYSSHEMSVILTACKNSRQRAIEKALKKKAEKKRLKREAARNQLTEKLGLDDLEDVHNLKIWTFMLNGEPTSVVLHLDTLEVAWNGDQVESTSDFCHCGSTIDFKIGARHGQITTTSGSRPKDGLIYSLTIDGSIVPDSMQDNE</sequence>